<name>A0A3P7RGC1_DIBLA</name>
<reference evidence="1 2" key="1">
    <citation type="submission" date="2018-11" db="EMBL/GenBank/DDBJ databases">
        <authorList>
            <consortium name="Pathogen Informatics"/>
        </authorList>
    </citation>
    <scope>NUCLEOTIDE SEQUENCE [LARGE SCALE GENOMIC DNA]</scope>
</reference>
<evidence type="ECO:0000313" key="2">
    <source>
        <dbReference type="Proteomes" id="UP000281553"/>
    </source>
</evidence>
<dbReference type="Proteomes" id="UP000281553">
    <property type="component" value="Unassembled WGS sequence"/>
</dbReference>
<accession>A0A3P7RGC1</accession>
<sequence>MWQVSQRTFSFKSSPVSSRTLSSACPMVWLPAVP</sequence>
<dbReference type="AlphaFoldDB" id="A0A3P7RGC1"/>
<dbReference type="EMBL" id="UYRU01104956">
    <property type="protein sequence ID" value="VDN42542.1"/>
    <property type="molecule type" value="Genomic_DNA"/>
</dbReference>
<proteinExistence type="predicted"/>
<keyword evidence="2" id="KW-1185">Reference proteome</keyword>
<organism evidence="1 2">
    <name type="scientific">Dibothriocephalus latus</name>
    <name type="common">Fish tapeworm</name>
    <name type="synonym">Diphyllobothrium latum</name>
    <dbReference type="NCBI Taxonomy" id="60516"/>
    <lineage>
        <taxon>Eukaryota</taxon>
        <taxon>Metazoa</taxon>
        <taxon>Spiralia</taxon>
        <taxon>Lophotrochozoa</taxon>
        <taxon>Platyhelminthes</taxon>
        <taxon>Cestoda</taxon>
        <taxon>Eucestoda</taxon>
        <taxon>Diphyllobothriidea</taxon>
        <taxon>Diphyllobothriidae</taxon>
        <taxon>Dibothriocephalus</taxon>
    </lineage>
</organism>
<evidence type="ECO:0000313" key="1">
    <source>
        <dbReference type="EMBL" id="VDN42542.1"/>
    </source>
</evidence>
<gene>
    <name evidence="1" type="ORF">DILT_LOCUS18854</name>
</gene>
<protein>
    <submittedName>
        <fullName evidence="1">Uncharacterized protein</fullName>
    </submittedName>
</protein>